<dbReference type="RefSeq" id="WP_182774666.1">
    <property type="nucleotide sequence ID" value="NZ_BAAAHW010000040.1"/>
</dbReference>
<name>A0A7W3NIU5_STRMR</name>
<dbReference type="EMBL" id="JACJIJ010000002">
    <property type="protein sequence ID" value="MBA9051337.1"/>
    <property type="molecule type" value="Genomic_DNA"/>
</dbReference>
<keyword evidence="2" id="KW-1185">Reference proteome</keyword>
<evidence type="ECO:0000313" key="1">
    <source>
        <dbReference type="EMBL" id="MBA9051337.1"/>
    </source>
</evidence>
<dbReference type="AlphaFoldDB" id="A0A7W3NIU5"/>
<gene>
    <name evidence="1" type="ORF">HDA42_000515</name>
</gene>
<organism evidence="1 2">
    <name type="scientific">Streptomyces murinus</name>
    <dbReference type="NCBI Taxonomy" id="33900"/>
    <lineage>
        <taxon>Bacteria</taxon>
        <taxon>Bacillati</taxon>
        <taxon>Actinomycetota</taxon>
        <taxon>Actinomycetes</taxon>
        <taxon>Kitasatosporales</taxon>
        <taxon>Streptomycetaceae</taxon>
        <taxon>Streptomyces</taxon>
    </lineage>
</organism>
<accession>A0A7W3NIU5</accession>
<dbReference type="Proteomes" id="UP000577386">
    <property type="component" value="Unassembled WGS sequence"/>
</dbReference>
<comment type="caution">
    <text evidence="1">The sequence shown here is derived from an EMBL/GenBank/DDBJ whole genome shotgun (WGS) entry which is preliminary data.</text>
</comment>
<sequence length="47" mass="4901">MLRCPADLPLDCPVTCAYIRSRVDAALAGEGPPEPAFPNVPEESSGS</sequence>
<proteinExistence type="predicted"/>
<protein>
    <submittedName>
        <fullName evidence="1">Uncharacterized protein</fullName>
    </submittedName>
</protein>
<dbReference type="GeneID" id="93979054"/>
<evidence type="ECO:0000313" key="2">
    <source>
        <dbReference type="Proteomes" id="UP000577386"/>
    </source>
</evidence>
<reference evidence="1 2" key="1">
    <citation type="submission" date="2020-08" db="EMBL/GenBank/DDBJ databases">
        <title>Sequencing the genomes of 1000 actinobacteria strains.</title>
        <authorList>
            <person name="Klenk H.-P."/>
        </authorList>
    </citation>
    <scope>NUCLEOTIDE SEQUENCE [LARGE SCALE GENOMIC DNA]</scope>
    <source>
        <strain evidence="1 2">DSM 41827</strain>
    </source>
</reference>